<feature type="region of interest" description="Disordered" evidence="1">
    <location>
        <begin position="1"/>
        <end position="67"/>
    </location>
</feature>
<organism evidence="2 3">
    <name type="scientific">Linum trigynum</name>
    <dbReference type="NCBI Taxonomy" id="586398"/>
    <lineage>
        <taxon>Eukaryota</taxon>
        <taxon>Viridiplantae</taxon>
        <taxon>Streptophyta</taxon>
        <taxon>Embryophyta</taxon>
        <taxon>Tracheophyta</taxon>
        <taxon>Spermatophyta</taxon>
        <taxon>Magnoliopsida</taxon>
        <taxon>eudicotyledons</taxon>
        <taxon>Gunneridae</taxon>
        <taxon>Pentapetalae</taxon>
        <taxon>rosids</taxon>
        <taxon>fabids</taxon>
        <taxon>Malpighiales</taxon>
        <taxon>Linaceae</taxon>
        <taxon>Linum</taxon>
    </lineage>
</organism>
<evidence type="ECO:0000256" key="1">
    <source>
        <dbReference type="SAM" id="MobiDB-lite"/>
    </source>
</evidence>
<reference evidence="2 3" key="1">
    <citation type="submission" date="2024-04" db="EMBL/GenBank/DDBJ databases">
        <authorList>
            <person name="Fracassetti M."/>
        </authorList>
    </citation>
    <scope>NUCLEOTIDE SEQUENCE [LARGE SCALE GENOMIC DNA]</scope>
</reference>
<dbReference type="AlphaFoldDB" id="A0AAV2F4G6"/>
<dbReference type="Proteomes" id="UP001497516">
    <property type="component" value="Chromosome 6"/>
</dbReference>
<evidence type="ECO:0000313" key="3">
    <source>
        <dbReference type="Proteomes" id="UP001497516"/>
    </source>
</evidence>
<name>A0AAV2F4G6_9ROSI</name>
<evidence type="ECO:0000313" key="2">
    <source>
        <dbReference type="EMBL" id="CAL1393049.1"/>
    </source>
</evidence>
<gene>
    <name evidence="2" type="ORF">LTRI10_LOCUS33651</name>
</gene>
<sequence length="92" mass="10429">MNPPPPPYVNRSPSLPVHVQDVGHPWPARSIPPPPPTILHLLPRHPRKRRDDEDESSSDHVDARCLVSKDGWILPRTPFSRGYTYDSPRPGD</sequence>
<dbReference type="EMBL" id="OZ034819">
    <property type="protein sequence ID" value="CAL1393049.1"/>
    <property type="molecule type" value="Genomic_DNA"/>
</dbReference>
<proteinExistence type="predicted"/>
<accession>A0AAV2F4G6</accession>
<keyword evidence="3" id="KW-1185">Reference proteome</keyword>
<protein>
    <submittedName>
        <fullName evidence="2">Uncharacterized protein</fullName>
    </submittedName>
</protein>